<protein>
    <recommendedName>
        <fullName evidence="3">Sec translocon accessory complex subunit YajC</fullName>
    </recommendedName>
</protein>
<dbReference type="Proteomes" id="UP000294914">
    <property type="component" value="Unassembled WGS sequence"/>
</dbReference>
<keyword evidence="13" id="KW-1185">Reference proteome</keyword>
<dbReference type="InterPro" id="IPR003849">
    <property type="entry name" value="Preprotein_translocase_YajC"/>
</dbReference>
<evidence type="ECO:0000256" key="7">
    <source>
        <dbReference type="ARBA" id="ARBA00022927"/>
    </source>
</evidence>
<evidence type="ECO:0000313" key="12">
    <source>
        <dbReference type="EMBL" id="TDY01721.1"/>
    </source>
</evidence>
<evidence type="ECO:0000256" key="6">
    <source>
        <dbReference type="ARBA" id="ARBA00022692"/>
    </source>
</evidence>
<organism evidence="12 13">
    <name type="scientific">Thiohalophilus thiocyanatoxydans</name>
    <dbReference type="NCBI Taxonomy" id="381308"/>
    <lineage>
        <taxon>Bacteria</taxon>
        <taxon>Pseudomonadati</taxon>
        <taxon>Pseudomonadota</taxon>
        <taxon>Gammaproteobacteria</taxon>
        <taxon>Thiohalomonadales</taxon>
        <taxon>Thiohalophilaceae</taxon>
        <taxon>Thiohalophilus</taxon>
    </lineage>
</organism>
<dbReference type="RefSeq" id="WP_134083128.1">
    <property type="nucleotide sequence ID" value="NZ_SOQX01000003.1"/>
</dbReference>
<dbReference type="EMBL" id="SOQX01000003">
    <property type="protein sequence ID" value="TDY01721.1"/>
    <property type="molecule type" value="Genomic_DNA"/>
</dbReference>
<feature type="transmembrane region" description="Helical" evidence="11">
    <location>
        <begin position="21"/>
        <end position="40"/>
    </location>
</feature>
<comment type="similarity">
    <text evidence="2">Belongs to the YajC family.</text>
</comment>
<dbReference type="SMART" id="SM01323">
    <property type="entry name" value="YajC"/>
    <property type="match status" value="1"/>
</dbReference>
<evidence type="ECO:0000256" key="4">
    <source>
        <dbReference type="ARBA" id="ARBA00022448"/>
    </source>
</evidence>
<comment type="subcellular location">
    <subcellularLocation>
        <location evidence="1">Cell membrane</location>
        <topology evidence="1">Single-pass membrane protein</topology>
    </subcellularLocation>
</comment>
<gene>
    <name evidence="12" type="ORF">EDC23_1612</name>
</gene>
<keyword evidence="7" id="KW-0653">Protein transport</keyword>
<keyword evidence="9" id="KW-0811">Translocation</keyword>
<dbReference type="PANTHER" id="PTHR33909:SF1">
    <property type="entry name" value="SEC TRANSLOCON ACCESSORY COMPLEX SUBUNIT YAJC"/>
    <property type="match status" value="1"/>
</dbReference>
<keyword evidence="8 11" id="KW-1133">Transmembrane helix</keyword>
<dbReference type="NCBIfam" id="TIGR00739">
    <property type="entry name" value="yajC"/>
    <property type="match status" value="1"/>
</dbReference>
<comment type="caution">
    <text evidence="12">The sequence shown here is derived from an EMBL/GenBank/DDBJ whole genome shotgun (WGS) entry which is preliminary data.</text>
</comment>
<dbReference type="PRINTS" id="PR01853">
    <property type="entry name" value="YAJCTRNLCASE"/>
</dbReference>
<name>A0A4R8ILN0_9GAMM</name>
<keyword evidence="5" id="KW-1003">Cell membrane</keyword>
<evidence type="ECO:0000256" key="2">
    <source>
        <dbReference type="ARBA" id="ARBA00006742"/>
    </source>
</evidence>
<evidence type="ECO:0000313" key="13">
    <source>
        <dbReference type="Proteomes" id="UP000294914"/>
    </source>
</evidence>
<evidence type="ECO:0000256" key="5">
    <source>
        <dbReference type="ARBA" id="ARBA00022475"/>
    </source>
</evidence>
<dbReference type="PANTHER" id="PTHR33909">
    <property type="entry name" value="SEC TRANSLOCON ACCESSORY COMPLEX SUBUNIT YAJC"/>
    <property type="match status" value="1"/>
</dbReference>
<evidence type="ECO:0000256" key="10">
    <source>
        <dbReference type="ARBA" id="ARBA00023136"/>
    </source>
</evidence>
<dbReference type="GO" id="GO:0015031">
    <property type="term" value="P:protein transport"/>
    <property type="evidence" value="ECO:0007669"/>
    <property type="project" value="UniProtKB-KW"/>
</dbReference>
<proteinExistence type="inferred from homology"/>
<evidence type="ECO:0000256" key="3">
    <source>
        <dbReference type="ARBA" id="ARBA00014962"/>
    </source>
</evidence>
<dbReference type="Pfam" id="PF02699">
    <property type="entry name" value="YajC"/>
    <property type="match status" value="1"/>
</dbReference>
<keyword evidence="10 11" id="KW-0472">Membrane</keyword>
<evidence type="ECO:0000256" key="9">
    <source>
        <dbReference type="ARBA" id="ARBA00023010"/>
    </source>
</evidence>
<evidence type="ECO:0000256" key="8">
    <source>
        <dbReference type="ARBA" id="ARBA00022989"/>
    </source>
</evidence>
<evidence type="ECO:0000256" key="1">
    <source>
        <dbReference type="ARBA" id="ARBA00004162"/>
    </source>
</evidence>
<accession>A0A4R8ILN0</accession>
<sequence>MSFFISDAMAQAAPAAQEPNIMSQLIFFVGIFVIFYFLLIRPQQKRAKEHRNLVSALSKGDEVVTNGGLVGKVTEVGDEYVNLELADNIEVKLQKQSVVNVLPKGTLKTINKE</sequence>
<evidence type="ECO:0000256" key="11">
    <source>
        <dbReference type="SAM" id="Phobius"/>
    </source>
</evidence>
<dbReference type="GO" id="GO:0005886">
    <property type="term" value="C:plasma membrane"/>
    <property type="evidence" value="ECO:0007669"/>
    <property type="project" value="UniProtKB-SubCell"/>
</dbReference>
<keyword evidence="6 11" id="KW-0812">Transmembrane</keyword>
<keyword evidence="4" id="KW-0813">Transport</keyword>
<dbReference type="OrthoDB" id="9811406at2"/>
<reference evidence="12 13" key="1">
    <citation type="submission" date="2019-03" db="EMBL/GenBank/DDBJ databases">
        <title>Genomic Encyclopedia of Type Strains, Phase IV (KMG-IV): sequencing the most valuable type-strain genomes for metagenomic binning, comparative biology and taxonomic classification.</title>
        <authorList>
            <person name="Goeker M."/>
        </authorList>
    </citation>
    <scope>NUCLEOTIDE SEQUENCE [LARGE SCALE GENOMIC DNA]</scope>
    <source>
        <strain evidence="12 13">DSM 16326</strain>
    </source>
</reference>
<dbReference type="AlphaFoldDB" id="A0A4R8ILN0"/>